<reference evidence="5" key="1">
    <citation type="journal article" date="2019" name="Int. J. Syst. Evol. Microbiol.">
        <title>The Global Catalogue of Microorganisms (GCM) 10K type strain sequencing project: providing services to taxonomists for standard genome sequencing and annotation.</title>
        <authorList>
            <consortium name="The Broad Institute Genomics Platform"/>
            <consortium name="The Broad Institute Genome Sequencing Center for Infectious Disease"/>
            <person name="Wu L."/>
            <person name="Ma J."/>
        </authorList>
    </citation>
    <scope>NUCLEOTIDE SEQUENCE [LARGE SCALE GENOMIC DNA]</scope>
    <source>
        <strain evidence="5">KCTC 12907</strain>
    </source>
</reference>
<evidence type="ECO:0000313" key="5">
    <source>
        <dbReference type="Proteomes" id="UP001596378"/>
    </source>
</evidence>
<dbReference type="PROSITE" id="PS50887">
    <property type="entry name" value="GGDEF"/>
    <property type="match status" value="1"/>
</dbReference>
<proteinExistence type="predicted"/>
<dbReference type="RefSeq" id="WP_378044653.1">
    <property type="nucleotide sequence ID" value="NZ_JBHMDN010000005.1"/>
</dbReference>
<organism evidence="4 5">
    <name type="scientific">Cohnella cellulosilytica</name>
    <dbReference type="NCBI Taxonomy" id="986710"/>
    <lineage>
        <taxon>Bacteria</taxon>
        <taxon>Bacillati</taxon>
        <taxon>Bacillota</taxon>
        <taxon>Bacilli</taxon>
        <taxon>Bacillales</taxon>
        <taxon>Paenibacillaceae</taxon>
        <taxon>Cohnella</taxon>
    </lineage>
</organism>
<dbReference type="CDD" id="cd01948">
    <property type="entry name" value="EAL"/>
    <property type="match status" value="1"/>
</dbReference>
<evidence type="ECO:0000259" key="1">
    <source>
        <dbReference type="PROSITE" id="PS50112"/>
    </source>
</evidence>
<dbReference type="InterPro" id="IPR035919">
    <property type="entry name" value="EAL_sf"/>
</dbReference>
<name>A0ABW2FN09_9BACL</name>
<dbReference type="Pfam" id="PF00990">
    <property type="entry name" value="GGDEF"/>
    <property type="match status" value="1"/>
</dbReference>
<dbReference type="Gene3D" id="3.30.70.270">
    <property type="match status" value="1"/>
</dbReference>
<dbReference type="SUPFAM" id="SSF55073">
    <property type="entry name" value="Nucleotide cyclase"/>
    <property type="match status" value="1"/>
</dbReference>
<gene>
    <name evidence="4" type="ORF">ACFQMJ_27850</name>
</gene>
<dbReference type="Gene3D" id="3.30.450.20">
    <property type="entry name" value="PAS domain"/>
    <property type="match status" value="1"/>
</dbReference>
<evidence type="ECO:0000313" key="4">
    <source>
        <dbReference type="EMBL" id="MFC7152365.1"/>
    </source>
</evidence>
<accession>A0ABW2FN09</accession>
<dbReference type="InterPro" id="IPR000014">
    <property type="entry name" value="PAS"/>
</dbReference>
<dbReference type="Gene3D" id="3.20.20.450">
    <property type="entry name" value="EAL domain"/>
    <property type="match status" value="1"/>
</dbReference>
<dbReference type="SMART" id="SM00267">
    <property type="entry name" value="GGDEF"/>
    <property type="match status" value="1"/>
</dbReference>
<sequence>MEELQRLQELASRYSRLTDLSFDPVIIYTQDARIRFVNDKGLIMLKGTRDQALGQSIFGFVLPEYWEVLKQRIAQMLQEGNQSPPAEIRIRNSLDELLDVEVTGIAIPYEGQQAILAIIRDITERKKYERDIEYWAYHDELTGLPNRRWFDHHVLGPTRQHEADGPSVGLMFIDFDDFKHVNDSLGHHFGDLLLQEIANRLREDESDRRIVVRAGGDEFMFVLLDMDSPDQLLDWSERILARFRVPFLLLDTPIHSTCSIGIAYSPEHGTTSQQLLKSADIALHRAKLQRNCAVMFDPQMEQVSVNRLTIIDELHKALEHGWFELHYQPQIDLRSGGIRGTEALIRMNHPRKGMLPPAYFIPTAETSSLMIPIGEWILQEACRQNMAWQSQGLRPMTVSVNVAICQFQEEAFADKVIRALERSGMPAELLELEITESCAADSARLEQVLQKLKPLGVQVSIDDFGTGYSSLSQLSQVSIDKLKIDRSFILQMMEHKKSENLVKAMITMAHNLQIEVVAEGMEAVEQVEMLRLWGCDTAQGYYFSKPIPAEKLLSVYRESKGDSTM</sequence>
<dbReference type="InterPro" id="IPR043128">
    <property type="entry name" value="Rev_trsase/Diguanyl_cyclase"/>
</dbReference>
<dbReference type="NCBIfam" id="TIGR00229">
    <property type="entry name" value="sensory_box"/>
    <property type="match status" value="1"/>
</dbReference>
<dbReference type="InterPro" id="IPR052155">
    <property type="entry name" value="Biofilm_reg_signaling"/>
</dbReference>
<dbReference type="InterPro" id="IPR029787">
    <property type="entry name" value="Nucleotide_cyclase"/>
</dbReference>
<dbReference type="CDD" id="cd00130">
    <property type="entry name" value="PAS"/>
    <property type="match status" value="1"/>
</dbReference>
<protein>
    <submittedName>
        <fullName evidence="4">Bifunctional diguanylate cyclase/phosphodiesterase</fullName>
    </submittedName>
</protein>
<dbReference type="PROSITE" id="PS50883">
    <property type="entry name" value="EAL"/>
    <property type="match status" value="1"/>
</dbReference>
<dbReference type="PANTHER" id="PTHR44757:SF2">
    <property type="entry name" value="BIOFILM ARCHITECTURE MAINTENANCE PROTEIN MBAA"/>
    <property type="match status" value="1"/>
</dbReference>
<comment type="caution">
    <text evidence="4">The sequence shown here is derived from an EMBL/GenBank/DDBJ whole genome shotgun (WGS) entry which is preliminary data.</text>
</comment>
<dbReference type="Pfam" id="PF13426">
    <property type="entry name" value="PAS_9"/>
    <property type="match status" value="1"/>
</dbReference>
<dbReference type="InterPro" id="IPR000160">
    <property type="entry name" value="GGDEF_dom"/>
</dbReference>
<dbReference type="InterPro" id="IPR035965">
    <property type="entry name" value="PAS-like_dom_sf"/>
</dbReference>
<dbReference type="Proteomes" id="UP001596378">
    <property type="component" value="Unassembled WGS sequence"/>
</dbReference>
<keyword evidence="5" id="KW-1185">Reference proteome</keyword>
<dbReference type="SUPFAM" id="SSF55785">
    <property type="entry name" value="PYP-like sensor domain (PAS domain)"/>
    <property type="match status" value="1"/>
</dbReference>
<evidence type="ECO:0000259" key="3">
    <source>
        <dbReference type="PROSITE" id="PS50887"/>
    </source>
</evidence>
<dbReference type="EMBL" id="JBHTAI010000022">
    <property type="protein sequence ID" value="MFC7152365.1"/>
    <property type="molecule type" value="Genomic_DNA"/>
</dbReference>
<dbReference type="Pfam" id="PF00563">
    <property type="entry name" value="EAL"/>
    <property type="match status" value="1"/>
</dbReference>
<feature type="domain" description="PAS" evidence="1">
    <location>
        <begin position="10"/>
        <end position="80"/>
    </location>
</feature>
<evidence type="ECO:0000259" key="2">
    <source>
        <dbReference type="PROSITE" id="PS50883"/>
    </source>
</evidence>
<feature type="domain" description="GGDEF" evidence="3">
    <location>
        <begin position="166"/>
        <end position="298"/>
    </location>
</feature>
<dbReference type="InterPro" id="IPR001633">
    <property type="entry name" value="EAL_dom"/>
</dbReference>
<dbReference type="PROSITE" id="PS50112">
    <property type="entry name" value="PAS"/>
    <property type="match status" value="1"/>
</dbReference>
<feature type="domain" description="EAL" evidence="2">
    <location>
        <begin position="307"/>
        <end position="560"/>
    </location>
</feature>
<dbReference type="CDD" id="cd01949">
    <property type="entry name" value="GGDEF"/>
    <property type="match status" value="1"/>
</dbReference>
<dbReference type="PANTHER" id="PTHR44757">
    <property type="entry name" value="DIGUANYLATE CYCLASE DGCP"/>
    <property type="match status" value="1"/>
</dbReference>
<dbReference type="SMART" id="SM00091">
    <property type="entry name" value="PAS"/>
    <property type="match status" value="1"/>
</dbReference>
<dbReference type="NCBIfam" id="TIGR00254">
    <property type="entry name" value="GGDEF"/>
    <property type="match status" value="1"/>
</dbReference>
<dbReference type="SMART" id="SM00052">
    <property type="entry name" value="EAL"/>
    <property type="match status" value="1"/>
</dbReference>
<dbReference type="SUPFAM" id="SSF141868">
    <property type="entry name" value="EAL domain-like"/>
    <property type="match status" value="1"/>
</dbReference>